<name>A0AAE0A1W4_9ROSI</name>
<keyword evidence="2" id="KW-1185">Reference proteome</keyword>
<evidence type="ECO:0000313" key="2">
    <source>
        <dbReference type="Proteomes" id="UP001281410"/>
    </source>
</evidence>
<comment type="caution">
    <text evidence="1">The sequence shown here is derived from an EMBL/GenBank/DDBJ whole genome shotgun (WGS) entry which is preliminary data.</text>
</comment>
<reference evidence="1" key="1">
    <citation type="journal article" date="2023" name="Plant J.">
        <title>Genome sequences and population genomics provide insights into the demographic history, inbreeding, and mutation load of two 'living fossil' tree species of Dipteronia.</title>
        <authorList>
            <person name="Feng Y."/>
            <person name="Comes H.P."/>
            <person name="Chen J."/>
            <person name="Zhu S."/>
            <person name="Lu R."/>
            <person name="Zhang X."/>
            <person name="Li P."/>
            <person name="Qiu J."/>
            <person name="Olsen K.M."/>
            <person name="Qiu Y."/>
        </authorList>
    </citation>
    <scope>NUCLEOTIDE SEQUENCE</scope>
    <source>
        <strain evidence="1">NBL</strain>
    </source>
</reference>
<organism evidence="1 2">
    <name type="scientific">Dipteronia sinensis</name>
    <dbReference type="NCBI Taxonomy" id="43782"/>
    <lineage>
        <taxon>Eukaryota</taxon>
        <taxon>Viridiplantae</taxon>
        <taxon>Streptophyta</taxon>
        <taxon>Embryophyta</taxon>
        <taxon>Tracheophyta</taxon>
        <taxon>Spermatophyta</taxon>
        <taxon>Magnoliopsida</taxon>
        <taxon>eudicotyledons</taxon>
        <taxon>Gunneridae</taxon>
        <taxon>Pentapetalae</taxon>
        <taxon>rosids</taxon>
        <taxon>malvids</taxon>
        <taxon>Sapindales</taxon>
        <taxon>Sapindaceae</taxon>
        <taxon>Hippocastanoideae</taxon>
        <taxon>Acereae</taxon>
        <taxon>Dipteronia</taxon>
    </lineage>
</organism>
<protein>
    <submittedName>
        <fullName evidence="1">Uncharacterized protein</fullName>
    </submittedName>
</protein>
<sequence length="104" mass="12260">MTYLHIRLSNKTYIYIYIYSEDSLYVMNFSWQVQIKPLFFFSEVSFHVMNSSWHVGGSLLHDIIISAGLSHVCTCHFGCFVCMTLSHIRLSNKTSIFWQKFHIL</sequence>
<dbReference type="Proteomes" id="UP001281410">
    <property type="component" value="Unassembled WGS sequence"/>
</dbReference>
<evidence type="ECO:0000313" key="1">
    <source>
        <dbReference type="EMBL" id="KAK3198712.1"/>
    </source>
</evidence>
<accession>A0AAE0A1W4</accession>
<dbReference type="AlphaFoldDB" id="A0AAE0A1W4"/>
<gene>
    <name evidence="1" type="ORF">Dsin_022127</name>
</gene>
<proteinExistence type="predicted"/>
<dbReference type="EMBL" id="JANJYJ010000007">
    <property type="protein sequence ID" value="KAK3198712.1"/>
    <property type="molecule type" value="Genomic_DNA"/>
</dbReference>